<dbReference type="Gene3D" id="2.40.50.580">
    <property type="match status" value="1"/>
</dbReference>
<comment type="similarity">
    <text evidence="1">Belongs to the peptidase S33 family.</text>
</comment>
<dbReference type="STRING" id="3076.A0A2P6U1B5"/>
<dbReference type="SUPFAM" id="SSF53474">
    <property type="entry name" value="alpha/beta-Hydrolases"/>
    <property type="match status" value="1"/>
</dbReference>
<dbReference type="Proteomes" id="UP000239899">
    <property type="component" value="Unassembled WGS sequence"/>
</dbReference>
<evidence type="ECO:0000259" key="5">
    <source>
        <dbReference type="Pfam" id="PF03749"/>
    </source>
</evidence>
<accession>A0A2P6U1B5</accession>
<sequence length="816" mass="87443">MERRAAAAALPPITPQAPANTQQPAGSMAGLLGALPAAALLSVSTDPKRKYAHTLEFVQIQGSTWVGVHSAKANAMVRALLQAQALPGLPPYSRIQQEVKFGADGKSRVDFVLHWEPPGEPNSAAGGSSGRAAAVVAAAAAAAAAAAVASSAAPAGKRRRGSKAAPAAAAEAAVVAAAAAAAGAVNNNCCYLEVKACTLAEDRADAGGRIAMFPDAVSERAQRHVRELTALAKAGASAALVFVVLRDDCCAWAPCHERDPAYGQLVREAAAAGVRLLPIVCTLDEVTNAVRFRGTLPVDLDYKCARSLAGPPPGSKTLRGPLALPHPAGCRGTAAMAGPDSYSNGPTTREAEVAPAPKRIKVNSGNWQHFVGPSYAVSGMQLTDHRMTVPLDHSGKVPGTIDVFFRELVHRNKKDDKGLGYLLFLQGGPGFEAPRPTELSGWMKQAANYFRIILLDQRGTGRSTAVTCDNLAARGTPEQQAQYLKLFRADSIVRDAELIRRAVVPHNSSSGGRWSILGQSFGGFCCATYLSLAPEGLVEVLITGGLPPGINQPCSAEDVYRRTFRRCLRQNEKFYQRFPTDVETAQRIVLHLAEQPDGGVTTPAGNRITPRTFQLLGLQCLGFSHGFERLHYMLEGAWDGQQLSHKFKKDFDNLMAWDTNPLYAAMHESIYCQGAASNWAAHRVREAEYAADFDAVALARAGKPVMFTGEMVFPWMFDEFVELRKIREAAHLVAADADWPELYSAARLQETSVPVAAATYYEDLFVDFDLAQGTAGSIQGIRQWITNEYLHCGIREAGGTILERLLNMARGGLLLR</sequence>
<protein>
    <submittedName>
        <fullName evidence="6">Proline iminopeptidase</fullName>
    </submittedName>
</protein>
<dbReference type="InterPro" id="IPR000073">
    <property type="entry name" value="AB_hydrolase_1"/>
</dbReference>
<dbReference type="CDD" id="cd22359">
    <property type="entry name" value="SfsA-like_bacterial"/>
    <property type="match status" value="1"/>
</dbReference>
<feature type="domain" description="AB hydrolase-1" evidence="4">
    <location>
        <begin position="422"/>
        <end position="579"/>
    </location>
</feature>
<dbReference type="Pfam" id="PF03749">
    <property type="entry name" value="SfsA"/>
    <property type="match status" value="1"/>
</dbReference>
<dbReference type="PANTHER" id="PTHR30545">
    <property type="entry name" value="SUGAR FERMENTATION STIMULATION PROTEIN A"/>
    <property type="match status" value="1"/>
</dbReference>
<dbReference type="PANTHER" id="PTHR30545:SF2">
    <property type="entry name" value="SUGAR FERMENTATION STIMULATION PROTEIN A"/>
    <property type="match status" value="1"/>
</dbReference>
<evidence type="ECO:0000256" key="1">
    <source>
        <dbReference type="ARBA" id="ARBA00010088"/>
    </source>
</evidence>
<dbReference type="InterPro" id="IPR029058">
    <property type="entry name" value="AB_hydrolase_fold"/>
</dbReference>
<feature type="domain" description="Sugar fermentation stimulation protein C-terminal" evidence="5">
    <location>
        <begin position="187"/>
        <end position="285"/>
    </location>
</feature>
<evidence type="ECO:0000313" key="7">
    <source>
        <dbReference type="Proteomes" id="UP000239899"/>
    </source>
</evidence>
<evidence type="ECO:0000259" key="4">
    <source>
        <dbReference type="Pfam" id="PF00561"/>
    </source>
</evidence>
<proteinExistence type="inferred from homology"/>
<dbReference type="InterPro" id="IPR002410">
    <property type="entry name" value="Peptidase_S33"/>
</dbReference>
<dbReference type="Gene3D" id="3.40.50.1820">
    <property type="entry name" value="alpha/beta hydrolase"/>
    <property type="match status" value="1"/>
</dbReference>
<dbReference type="GO" id="GO:0008233">
    <property type="term" value="F:peptidase activity"/>
    <property type="evidence" value="ECO:0007669"/>
    <property type="project" value="InterPro"/>
</dbReference>
<dbReference type="PRINTS" id="PR00793">
    <property type="entry name" value="PROAMNOPTASE"/>
</dbReference>
<evidence type="ECO:0000313" key="6">
    <source>
        <dbReference type="EMBL" id="PRW60102.1"/>
    </source>
</evidence>
<feature type="region of interest" description="Disordered" evidence="3">
    <location>
        <begin position="1"/>
        <end position="24"/>
    </location>
</feature>
<dbReference type="Gene3D" id="3.40.1350.60">
    <property type="match status" value="1"/>
</dbReference>
<dbReference type="EMBL" id="LHPG02000003">
    <property type="protein sequence ID" value="PRW60102.1"/>
    <property type="molecule type" value="Genomic_DNA"/>
</dbReference>
<dbReference type="InterPro" id="IPR005224">
    <property type="entry name" value="SfsA"/>
</dbReference>
<dbReference type="Pfam" id="PF00561">
    <property type="entry name" value="Abhydrolase_1"/>
    <property type="match status" value="1"/>
</dbReference>
<keyword evidence="2" id="KW-0378">Hydrolase</keyword>
<dbReference type="GO" id="GO:0006508">
    <property type="term" value="P:proteolysis"/>
    <property type="evidence" value="ECO:0007669"/>
    <property type="project" value="InterPro"/>
</dbReference>
<evidence type="ECO:0000256" key="2">
    <source>
        <dbReference type="ARBA" id="ARBA00022801"/>
    </source>
</evidence>
<dbReference type="AlphaFoldDB" id="A0A2P6U1B5"/>
<gene>
    <name evidence="6" type="ORF">C2E21_1993</name>
</gene>
<name>A0A2P6U1B5_CHLSO</name>
<reference evidence="6 7" key="1">
    <citation type="journal article" date="2018" name="Plant J.">
        <title>Genome sequences of Chlorella sorokiniana UTEX 1602 and Micractinium conductrix SAG 241.80: implications to maltose excretion by a green alga.</title>
        <authorList>
            <person name="Arriola M.B."/>
            <person name="Velmurugan N."/>
            <person name="Zhang Y."/>
            <person name="Plunkett M.H."/>
            <person name="Hondzo H."/>
            <person name="Barney B.M."/>
        </authorList>
    </citation>
    <scope>NUCLEOTIDE SEQUENCE [LARGE SCALE GENOMIC DNA]</scope>
    <source>
        <strain evidence="7">UTEX 1602</strain>
    </source>
</reference>
<dbReference type="GO" id="GO:0003677">
    <property type="term" value="F:DNA binding"/>
    <property type="evidence" value="ECO:0007669"/>
    <property type="project" value="InterPro"/>
</dbReference>
<evidence type="ECO:0000256" key="3">
    <source>
        <dbReference type="SAM" id="MobiDB-lite"/>
    </source>
</evidence>
<organism evidence="6 7">
    <name type="scientific">Chlorella sorokiniana</name>
    <name type="common">Freshwater green alga</name>
    <dbReference type="NCBI Taxonomy" id="3076"/>
    <lineage>
        <taxon>Eukaryota</taxon>
        <taxon>Viridiplantae</taxon>
        <taxon>Chlorophyta</taxon>
        <taxon>core chlorophytes</taxon>
        <taxon>Trebouxiophyceae</taxon>
        <taxon>Chlorellales</taxon>
        <taxon>Chlorellaceae</taxon>
        <taxon>Chlorella clade</taxon>
        <taxon>Chlorella</taxon>
    </lineage>
</organism>
<dbReference type="InterPro" id="IPR040452">
    <property type="entry name" value="SfsA_C"/>
</dbReference>
<comment type="caution">
    <text evidence="6">The sequence shown here is derived from an EMBL/GenBank/DDBJ whole genome shotgun (WGS) entry which is preliminary data.</text>
</comment>
<keyword evidence="7" id="KW-1185">Reference proteome</keyword>
<dbReference type="OrthoDB" id="1898734at2759"/>